<evidence type="ECO:0000313" key="2">
    <source>
        <dbReference type="Proteomes" id="UP000019116"/>
    </source>
</evidence>
<proteinExistence type="predicted"/>
<name>A0A3B6AX82_WHEAT</name>
<evidence type="ECO:0000313" key="1">
    <source>
        <dbReference type="EnsemblPlants" id="TraesCS2A02G257700.1"/>
    </source>
</evidence>
<dbReference type="Gramene" id="TraesCS2A02G257700.1">
    <property type="protein sequence ID" value="TraesCS2A02G257700.1"/>
    <property type="gene ID" value="TraesCS2A02G257700"/>
</dbReference>
<protein>
    <submittedName>
        <fullName evidence="1">Uncharacterized protein</fullName>
    </submittedName>
</protein>
<accession>A0A3B6AX82</accession>
<reference evidence="1" key="1">
    <citation type="submission" date="2018-08" db="EMBL/GenBank/DDBJ databases">
        <authorList>
            <person name="Rossello M."/>
        </authorList>
    </citation>
    <scope>NUCLEOTIDE SEQUENCE [LARGE SCALE GENOMIC DNA]</scope>
    <source>
        <strain evidence="1">cv. Chinese Spring</strain>
    </source>
</reference>
<organism evidence="1">
    <name type="scientific">Triticum aestivum</name>
    <name type="common">Wheat</name>
    <dbReference type="NCBI Taxonomy" id="4565"/>
    <lineage>
        <taxon>Eukaryota</taxon>
        <taxon>Viridiplantae</taxon>
        <taxon>Streptophyta</taxon>
        <taxon>Embryophyta</taxon>
        <taxon>Tracheophyta</taxon>
        <taxon>Spermatophyta</taxon>
        <taxon>Magnoliopsida</taxon>
        <taxon>Liliopsida</taxon>
        <taxon>Poales</taxon>
        <taxon>Poaceae</taxon>
        <taxon>BOP clade</taxon>
        <taxon>Pooideae</taxon>
        <taxon>Triticodae</taxon>
        <taxon>Triticeae</taxon>
        <taxon>Triticinae</taxon>
        <taxon>Triticum</taxon>
    </lineage>
</organism>
<dbReference type="InterPro" id="IPR036052">
    <property type="entry name" value="TrpB-like_PALP_sf"/>
</dbReference>
<dbReference type="PaxDb" id="4565-Traes_2AL_8DAC3A8DA.1"/>
<dbReference type="AlphaFoldDB" id="A0A3B6AX82"/>
<dbReference type="Proteomes" id="UP000019116">
    <property type="component" value="Chromosome 2A"/>
</dbReference>
<dbReference type="SMR" id="A0A3B6AX82"/>
<dbReference type="EnsemblPlants" id="TraesCS2A02G257700.1">
    <property type="protein sequence ID" value="TraesCS2A02G257700.1"/>
    <property type="gene ID" value="TraesCS2A02G257700"/>
</dbReference>
<dbReference type="STRING" id="4565.A0A3B6AX82"/>
<sequence length="103" mass="11922">MPEEEEALFHVGYRRKRRRRRFSGQTRSRGRHATGIYAYDHDHTHGLTPLMKMRTLSHEFVPDPIHAGGLRCHGMTPLISHVDELGFMEAMSIKQTECFEGTD</sequence>
<keyword evidence="2" id="KW-1185">Reference proteome</keyword>
<dbReference type="Gene3D" id="3.40.50.1100">
    <property type="match status" value="1"/>
</dbReference>
<dbReference type="SUPFAM" id="SSF53686">
    <property type="entry name" value="Tryptophan synthase beta subunit-like PLP-dependent enzymes"/>
    <property type="match status" value="1"/>
</dbReference>
<reference evidence="1" key="2">
    <citation type="submission" date="2018-10" db="UniProtKB">
        <authorList>
            <consortium name="EnsemblPlants"/>
        </authorList>
    </citation>
    <scope>IDENTIFICATION</scope>
</reference>
<dbReference type="Gramene" id="TraesWEE_scaffold_232284_01G000100.1">
    <property type="protein sequence ID" value="TraesWEE_scaffold_232284_01G000100.1"/>
    <property type="gene ID" value="TraesWEE_scaffold_232284_01G000100"/>
</dbReference>
<dbReference type="Gramene" id="TraesCS2A03G0629200.1">
    <property type="protein sequence ID" value="TraesCS2A03G0629200.1.CDS"/>
    <property type="gene ID" value="TraesCS2A03G0629200"/>
</dbReference>